<evidence type="ECO:0000313" key="1">
    <source>
        <dbReference type="EMBL" id="AFM54618.1"/>
    </source>
</evidence>
<evidence type="ECO:0000313" key="2">
    <source>
        <dbReference type="Proteomes" id="UP000002825"/>
    </source>
</evidence>
<dbReference type="EMBL" id="JQ809650">
    <property type="protein sequence ID" value="AFM54618.1"/>
    <property type="molecule type" value="Genomic_DNA"/>
</dbReference>
<sequence length="74" mass="9020">MSYWHFQLMYHRYENPHTLESDGYYAIHEYYPMKDGDLWMKDPVDITGEDIEDVKKYLLLMLQDIDKHGVKDYA</sequence>
<protein>
    <submittedName>
        <fullName evidence="1">Uncharacterized protein</fullName>
    </submittedName>
</protein>
<proteinExistence type="predicted"/>
<dbReference type="GeneID" id="13405877"/>
<name>I6RT02_9CAUD</name>
<accession>I6RT02</accession>
<keyword evidence="2" id="KW-1185">Reference proteome</keyword>
<dbReference type="RefSeq" id="YP_006560898.1">
    <property type="nucleotide sequence ID" value="NC_018280.1"/>
</dbReference>
<dbReference type="Proteomes" id="UP000002825">
    <property type="component" value="Segment"/>
</dbReference>
<reference evidence="1 2" key="1">
    <citation type="journal article" date="2012" name="J. Virol.">
        <title>Complete Genome Sequence of Celeribacter Bacteriophage P12053L.</title>
        <authorList>
            <person name="Kang I."/>
            <person name="Jang H."/>
            <person name="Oh H.M."/>
            <person name="Cho J.C."/>
        </authorList>
    </citation>
    <scope>NUCLEOTIDE SEQUENCE [LARGE SCALE GENOMIC DNA]</scope>
</reference>
<dbReference type="KEGG" id="vg:13405877"/>
<gene>
    <name evidence="1" type="ORF">P12053L_13</name>
</gene>
<organism evidence="1 2">
    <name type="scientific">Celeribacter phage P12053L</name>
    <dbReference type="NCBI Taxonomy" id="1197951"/>
    <lineage>
        <taxon>Viruses</taxon>
        <taxon>Duplodnaviria</taxon>
        <taxon>Heunggongvirae</taxon>
        <taxon>Uroviricota</taxon>
        <taxon>Caudoviricetes</taxon>
        <taxon>Zobellviridae</taxon>
        <taxon>Cobavirinae</taxon>
        <taxon>Siovirus</taxon>
        <taxon>Siovirus coreense</taxon>
    </lineage>
</organism>